<dbReference type="PANTHER" id="PTHR47174:SF1">
    <property type="entry name" value="REDUCED VIABILITY UPON STARVATION PROTEIN 167"/>
    <property type="match status" value="1"/>
</dbReference>
<dbReference type="GO" id="GO:0097320">
    <property type="term" value="P:plasma membrane tubulation"/>
    <property type="evidence" value="ECO:0007669"/>
    <property type="project" value="TreeGrafter"/>
</dbReference>
<evidence type="ECO:0000256" key="1">
    <source>
        <dbReference type="ARBA" id="ARBA00022443"/>
    </source>
</evidence>
<gene>
    <name evidence="6" type="primary">hob1</name>
    <name evidence="6" type="ORF">IWQ62_002405</name>
</gene>
<dbReference type="GO" id="GO:1990528">
    <property type="term" value="C:Rvs161p-Rvs167p complex"/>
    <property type="evidence" value="ECO:0007669"/>
    <property type="project" value="TreeGrafter"/>
</dbReference>
<dbReference type="Pfam" id="PF03114">
    <property type="entry name" value="BAR"/>
    <property type="match status" value="1"/>
</dbReference>
<dbReference type="Proteomes" id="UP001150925">
    <property type="component" value="Unassembled WGS sequence"/>
</dbReference>
<dbReference type="InterPro" id="IPR027267">
    <property type="entry name" value="AH/BAR_dom_sf"/>
</dbReference>
<dbReference type="FunFam" id="2.30.30.40:FF:000100">
    <property type="entry name" value="SH3 domain-containing YSC84-like protein 1"/>
    <property type="match status" value="1"/>
</dbReference>
<dbReference type="GO" id="GO:0015629">
    <property type="term" value="C:actin cytoskeleton"/>
    <property type="evidence" value="ECO:0007669"/>
    <property type="project" value="TreeGrafter"/>
</dbReference>
<name>A0A9W8AWT4_9FUNG</name>
<evidence type="ECO:0000256" key="2">
    <source>
        <dbReference type="PROSITE-ProRule" id="PRU00192"/>
    </source>
</evidence>
<dbReference type="SMART" id="SM00721">
    <property type="entry name" value="BAR"/>
    <property type="match status" value="1"/>
</dbReference>
<comment type="caution">
    <text evidence="6">The sequence shown here is derived from an EMBL/GenBank/DDBJ whole genome shotgun (WGS) entry which is preliminary data.</text>
</comment>
<dbReference type="PANTHER" id="PTHR47174">
    <property type="entry name" value="BRIDGING INTEGRATOR 3"/>
    <property type="match status" value="1"/>
</dbReference>
<dbReference type="SUPFAM" id="SSF103657">
    <property type="entry name" value="BAR/IMD domain-like"/>
    <property type="match status" value="1"/>
</dbReference>
<dbReference type="AlphaFoldDB" id="A0A9W8AWT4"/>
<evidence type="ECO:0000259" key="5">
    <source>
        <dbReference type="PROSITE" id="PS51021"/>
    </source>
</evidence>
<keyword evidence="1 2" id="KW-0728">SH3 domain</keyword>
<dbReference type="GO" id="GO:0051666">
    <property type="term" value="P:actin cortical patch localization"/>
    <property type="evidence" value="ECO:0007669"/>
    <property type="project" value="InterPro"/>
</dbReference>
<keyword evidence="7" id="KW-1185">Reference proteome</keyword>
<organism evidence="6 7">
    <name type="scientific">Dispira parvispora</name>
    <dbReference type="NCBI Taxonomy" id="1520584"/>
    <lineage>
        <taxon>Eukaryota</taxon>
        <taxon>Fungi</taxon>
        <taxon>Fungi incertae sedis</taxon>
        <taxon>Zoopagomycota</taxon>
        <taxon>Kickxellomycotina</taxon>
        <taxon>Dimargaritomycetes</taxon>
        <taxon>Dimargaritales</taxon>
        <taxon>Dimargaritaceae</taxon>
        <taxon>Dispira</taxon>
    </lineage>
</organism>
<proteinExistence type="predicted"/>
<dbReference type="InterPro" id="IPR036028">
    <property type="entry name" value="SH3-like_dom_sf"/>
</dbReference>
<reference evidence="6" key="1">
    <citation type="submission" date="2022-07" db="EMBL/GenBank/DDBJ databases">
        <title>Phylogenomic reconstructions and comparative analyses of Kickxellomycotina fungi.</title>
        <authorList>
            <person name="Reynolds N.K."/>
            <person name="Stajich J.E."/>
            <person name="Barry K."/>
            <person name="Grigoriev I.V."/>
            <person name="Crous P."/>
            <person name="Smith M.E."/>
        </authorList>
    </citation>
    <scope>NUCLEOTIDE SEQUENCE</scope>
    <source>
        <strain evidence="6">RSA 1196</strain>
    </source>
</reference>
<feature type="region of interest" description="Disordered" evidence="3">
    <location>
        <begin position="398"/>
        <end position="422"/>
    </location>
</feature>
<dbReference type="Pfam" id="PF00018">
    <property type="entry name" value="SH3_1"/>
    <property type="match status" value="1"/>
</dbReference>
<dbReference type="SMART" id="SM00326">
    <property type="entry name" value="SH3"/>
    <property type="match status" value="1"/>
</dbReference>
<dbReference type="PROSITE" id="PS50002">
    <property type="entry name" value="SH3"/>
    <property type="match status" value="1"/>
</dbReference>
<dbReference type="OrthoDB" id="5971719at2759"/>
<dbReference type="GO" id="GO:0043332">
    <property type="term" value="C:mating projection tip"/>
    <property type="evidence" value="ECO:0007669"/>
    <property type="project" value="TreeGrafter"/>
</dbReference>
<evidence type="ECO:0000259" key="4">
    <source>
        <dbReference type="PROSITE" id="PS50002"/>
    </source>
</evidence>
<sequence>MSWKGLKKAVNRLPYQIKAKAGQAEATVDEDYDSVATSLKEAHVEAAQFNLAVQDFRNSVSSILNFQYGMLSSFRDFSAPLDYSDGDELPTSGVGNITPEQKQLLDTLADQAYRLREDMLPELDVVDKQVIYPITEYLALVHKIQRVMEKRDRKRVDYDRLRSHIRKIRDQSDRELDQDKKLHHMDNEFEEASRDFTFYNMSLKKDIPQLLSLQAKLTDHCLVHFYQLQKRVYSQLAQYQRTVAQNAHFTGEGLGRDIYRAHASRVNDMLAAVSVAGHYHVEASLDADPTAAGKPDATWNKPATPSLSDQPKPPTMAPPPVAPGTSTAPYTPPVAMGVGSPGDVKFPTATPYASTNVETPPTMAPPSIAPGTSAAPYTPPVAMGVGSSADVKFPTATPYASTDIETPPSYAQDHPPPPAYTPIPDVVQQPSATKTAGAPAYSEPVATNPAPVATTATEDTATADSGDLADIEAVPPGTLFALALYNFTAQDEGDLSFKADDKIEVLGRTGNTNDWWKGRSNGKVGMFPANYVRLV</sequence>
<evidence type="ECO:0000256" key="3">
    <source>
        <dbReference type="SAM" id="MobiDB-lite"/>
    </source>
</evidence>
<protein>
    <submittedName>
        <fullName evidence="6">BAR adaptor protein Hob1</fullName>
    </submittedName>
</protein>
<dbReference type="PRINTS" id="PR00452">
    <property type="entry name" value="SH3DOMAIN"/>
</dbReference>
<accession>A0A9W8AWT4</accession>
<dbReference type="GO" id="GO:0006897">
    <property type="term" value="P:endocytosis"/>
    <property type="evidence" value="ECO:0007669"/>
    <property type="project" value="InterPro"/>
</dbReference>
<dbReference type="InterPro" id="IPR046982">
    <property type="entry name" value="BIN3/RVS161-like"/>
</dbReference>
<feature type="region of interest" description="Disordered" evidence="3">
    <location>
        <begin position="288"/>
        <end position="336"/>
    </location>
</feature>
<dbReference type="Gene3D" id="2.30.30.40">
    <property type="entry name" value="SH3 Domains"/>
    <property type="match status" value="1"/>
</dbReference>
<feature type="compositionally biased region" description="Pro residues" evidence="3">
    <location>
        <begin position="311"/>
        <end position="322"/>
    </location>
</feature>
<feature type="domain" description="BAR" evidence="5">
    <location>
        <begin position="17"/>
        <end position="260"/>
    </location>
</feature>
<dbReference type="PROSITE" id="PS51021">
    <property type="entry name" value="BAR"/>
    <property type="match status" value="1"/>
</dbReference>
<dbReference type="InterPro" id="IPR004148">
    <property type="entry name" value="BAR_dom"/>
</dbReference>
<feature type="domain" description="SH3" evidence="4">
    <location>
        <begin position="476"/>
        <end position="535"/>
    </location>
</feature>
<evidence type="ECO:0000313" key="7">
    <source>
        <dbReference type="Proteomes" id="UP001150925"/>
    </source>
</evidence>
<dbReference type="GO" id="GO:0031097">
    <property type="term" value="C:medial cortex"/>
    <property type="evidence" value="ECO:0007669"/>
    <property type="project" value="TreeGrafter"/>
</dbReference>
<dbReference type="GO" id="GO:0008289">
    <property type="term" value="F:lipid binding"/>
    <property type="evidence" value="ECO:0007669"/>
    <property type="project" value="TreeGrafter"/>
</dbReference>
<evidence type="ECO:0000313" key="6">
    <source>
        <dbReference type="EMBL" id="KAJ1966548.1"/>
    </source>
</evidence>
<dbReference type="Gene3D" id="1.20.1270.60">
    <property type="entry name" value="Arfaptin homology (AH) domain/BAR domain"/>
    <property type="match status" value="1"/>
</dbReference>
<dbReference type="EMBL" id="JANBPY010000503">
    <property type="protein sequence ID" value="KAJ1966548.1"/>
    <property type="molecule type" value="Genomic_DNA"/>
</dbReference>
<dbReference type="InterPro" id="IPR001452">
    <property type="entry name" value="SH3_domain"/>
</dbReference>
<dbReference type="SUPFAM" id="SSF50044">
    <property type="entry name" value="SH3-domain"/>
    <property type="match status" value="1"/>
</dbReference>